<gene>
    <name evidence="2" type="ORF">F0357_00045</name>
</gene>
<keyword evidence="3" id="KW-1185">Reference proteome</keyword>
<dbReference type="Pfam" id="PF09836">
    <property type="entry name" value="DUF2063"/>
    <property type="match status" value="1"/>
</dbReference>
<organism evidence="2 3">
    <name type="scientific">Segnochrobactrum spirostomi</name>
    <dbReference type="NCBI Taxonomy" id="2608987"/>
    <lineage>
        <taxon>Bacteria</taxon>
        <taxon>Pseudomonadati</taxon>
        <taxon>Pseudomonadota</taxon>
        <taxon>Alphaproteobacteria</taxon>
        <taxon>Hyphomicrobiales</taxon>
        <taxon>Segnochrobactraceae</taxon>
        <taxon>Segnochrobactrum</taxon>
    </lineage>
</organism>
<comment type="caution">
    <text evidence="2">The sequence shown here is derived from an EMBL/GenBank/DDBJ whole genome shotgun (WGS) entry which is preliminary data.</text>
</comment>
<dbReference type="EMBL" id="VWNA01000001">
    <property type="protein sequence ID" value="MQT11093.1"/>
    <property type="molecule type" value="Genomic_DNA"/>
</dbReference>
<protein>
    <submittedName>
        <fullName evidence="2">DUF2063 domain-containing protein</fullName>
    </submittedName>
</protein>
<evidence type="ECO:0000313" key="2">
    <source>
        <dbReference type="EMBL" id="MQT11093.1"/>
    </source>
</evidence>
<accession>A0A6A7XXM9</accession>
<dbReference type="InterPro" id="IPR018640">
    <property type="entry name" value="DUF2063"/>
</dbReference>
<proteinExistence type="predicted"/>
<name>A0A6A7XXM9_9HYPH</name>
<dbReference type="RefSeq" id="WP_153477379.1">
    <property type="nucleotide sequence ID" value="NZ_VWNA01000001.1"/>
</dbReference>
<feature type="domain" description="Putative DNA-binding" evidence="1">
    <location>
        <begin position="6"/>
        <end position="92"/>
    </location>
</feature>
<evidence type="ECO:0000259" key="1">
    <source>
        <dbReference type="Pfam" id="PF09836"/>
    </source>
</evidence>
<dbReference type="Proteomes" id="UP000332515">
    <property type="component" value="Unassembled WGS sequence"/>
</dbReference>
<dbReference type="InterPro" id="IPR044922">
    <property type="entry name" value="DUF2063_N_sf"/>
</dbReference>
<evidence type="ECO:0000313" key="3">
    <source>
        <dbReference type="Proteomes" id="UP000332515"/>
    </source>
</evidence>
<reference evidence="2 3" key="1">
    <citation type="submission" date="2019-09" db="EMBL/GenBank/DDBJ databases">
        <title>Segnochrobactrum spirostomi gen. nov., sp. nov., isolated from the ciliate Spirostomum cf. yagiui and description of a novel family, Segnochrobactraceae fam. nov. within the order Rhizobiales of the class Alphaproteobacteria.</title>
        <authorList>
            <person name="Akter S."/>
            <person name="Shazib S.U.A."/>
            <person name="Shin M.K."/>
        </authorList>
    </citation>
    <scope>NUCLEOTIDE SEQUENCE [LARGE SCALE GENOMIC DNA]</scope>
    <source>
        <strain evidence="2 3">Sp-1</strain>
    </source>
</reference>
<sequence length="260" mass="27052">MSVLSQSAVYAAVRDPEAPVPAGFAGDAARRFAIYRNNVAVGWIGALEARFPAGRRIVGEDFFRAMAAAFVRVRPPRSRLLHTYGDDFPDFVEDFPPAAGVPYLADVMRLEAARTRAYHAADAAPLLPEALAAVAPEAAETLRFAAHPAAAIVASPHPIVRLWAMNVGDLACGPLDDWMPEAALVVRPGLEVEVHALEAGAAAFALALLAGVPLTAAAASPDGAPAFDLAATLGLLIGAGAFARATDLSPSSSEDDHADR</sequence>
<dbReference type="AlphaFoldDB" id="A0A6A7XXM9"/>
<dbReference type="Gene3D" id="1.10.150.690">
    <property type="entry name" value="DUF2063"/>
    <property type="match status" value="1"/>
</dbReference>